<dbReference type="FunFam" id="1.25.40.340:FF:000002">
    <property type="entry name" value="Dihydroxyacetone kinase, L subunit"/>
    <property type="match status" value="1"/>
</dbReference>
<evidence type="ECO:0000313" key="11">
    <source>
        <dbReference type="Proteomes" id="UP000003174"/>
    </source>
</evidence>
<dbReference type="SUPFAM" id="SSF101473">
    <property type="entry name" value="DhaL-like"/>
    <property type="match status" value="1"/>
</dbReference>
<dbReference type="PROSITE" id="PS51480">
    <property type="entry name" value="DHAL"/>
    <property type="match status" value="1"/>
</dbReference>
<evidence type="ECO:0000256" key="1">
    <source>
        <dbReference type="ARBA" id="ARBA00001113"/>
    </source>
</evidence>
<evidence type="ECO:0000256" key="2">
    <source>
        <dbReference type="ARBA" id="ARBA00004745"/>
    </source>
</evidence>
<evidence type="ECO:0000256" key="4">
    <source>
        <dbReference type="ARBA" id="ARBA00022679"/>
    </source>
</evidence>
<organism evidence="10 11">
    <name type="scientific">Anaerobutyricum hallii DSM 3353</name>
    <dbReference type="NCBI Taxonomy" id="411469"/>
    <lineage>
        <taxon>Bacteria</taxon>
        <taxon>Bacillati</taxon>
        <taxon>Bacillota</taxon>
        <taxon>Clostridia</taxon>
        <taxon>Lachnospirales</taxon>
        <taxon>Lachnospiraceae</taxon>
        <taxon>Anaerobutyricum</taxon>
    </lineage>
</organism>
<sequence length="233" mass="25187">MNLTKDRRNLRGSFVRVMNIRKEDTIMADVKKVIEIIDKIIADVDEQKLFLTELDNVIGDGDHGINLARGFDAVKTIEDTFESKDIGAILKAIGMKLVSTVGGASGPLYGTAFMKSGALLNGKTEMDMNDFIEMLQVSIDGIMKRGKAVKGEKTMLDAMIPAHDAIKASYEADGDAKKALDAGVKAAEEGIEYTKTIIATKGRASYLGERSIGHQDPGATSFTLMLKAVQELA</sequence>
<evidence type="ECO:0000313" key="10">
    <source>
        <dbReference type="EMBL" id="EEG36706.1"/>
    </source>
</evidence>
<dbReference type="eggNOG" id="COG1461">
    <property type="taxonomic scope" value="Bacteria"/>
</dbReference>
<evidence type="ECO:0000256" key="3">
    <source>
        <dbReference type="ARBA" id="ARBA00012095"/>
    </source>
</evidence>
<keyword evidence="4 10" id="KW-0808">Transferase</keyword>
<evidence type="ECO:0000256" key="5">
    <source>
        <dbReference type="ARBA" id="ARBA00022777"/>
    </source>
</evidence>
<dbReference type="Pfam" id="PF02734">
    <property type="entry name" value="Dak2"/>
    <property type="match status" value="1"/>
</dbReference>
<comment type="pathway">
    <text evidence="2">Polyol metabolism; glycerol degradation.</text>
</comment>
<dbReference type="NCBIfam" id="TIGR02365">
    <property type="entry name" value="dha_L_ycgS"/>
    <property type="match status" value="1"/>
</dbReference>
<comment type="caution">
    <text evidence="10">The sequence shown here is derived from an EMBL/GenBank/DDBJ whole genome shotgun (WGS) entry which is preliminary data.</text>
</comment>
<dbReference type="Gene3D" id="1.25.40.340">
    <property type="match status" value="1"/>
</dbReference>
<dbReference type="PANTHER" id="PTHR28629">
    <property type="entry name" value="TRIOKINASE/FMN CYCLASE"/>
    <property type="match status" value="1"/>
</dbReference>
<comment type="function">
    <text evidence="8">ADP-binding subunit of the dihydroxyacetone kinase, which is responsible for the phosphoenolpyruvate (PEP)-dependent phosphorylation of dihydroxyacetone. DhaL-ADP is converted to DhaL-ATP via a phosphoryl group transfer from DhaM and transmits it to dihydroxyacetone binds to DhaK.</text>
</comment>
<proteinExistence type="predicted"/>
<gene>
    <name evidence="10" type="primary">dhaL</name>
    <name evidence="10" type="ORF">EUBHAL_01289</name>
</gene>
<protein>
    <recommendedName>
        <fullName evidence="3">phosphoenolpyruvate--glycerone phosphotransferase</fullName>
        <ecNumber evidence="3">2.7.1.121</ecNumber>
    </recommendedName>
</protein>
<evidence type="ECO:0000259" key="9">
    <source>
        <dbReference type="PROSITE" id="PS51480"/>
    </source>
</evidence>
<keyword evidence="6" id="KW-0319">Glycerol metabolism</keyword>
<reference evidence="10 11" key="2">
    <citation type="submission" date="2009-02" db="EMBL/GenBank/DDBJ databases">
        <title>Draft genome sequence of Eubacterium hallii (DSM 3353).</title>
        <authorList>
            <person name="Sudarsanam P."/>
            <person name="Ley R."/>
            <person name="Guruge J."/>
            <person name="Turnbaugh P.J."/>
            <person name="Mahowald M."/>
            <person name="Liep D."/>
            <person name="Gordon J."/>
        </authorList>
    </citation>
    <scope>NUCLEOTIDE SEQUENCE [LARGE SCALE GENOMIC DNA]</scope>
    <source>
        <strain evidence="10 11">DSM 3353</strain>
    </source>
</reference>
<dbReference type="GO" id="GO:0047324">
    <property type="term" value="F:phosphoenolpyruvate-glycerone phosphotransferase activity"/>
    <property type="evidence" value="ECO:0007669"/>
    <property type="project" value="UniProtKB-EC"/>
</dbReference>
<comment type="subunit">
    <text evidence="7">Homodimer. The dihydroxyacetone kinase complex is composed of a homodimer of DhaM, a homodimer of DhaK and the subunit DhaL.</text>
</comment>
<reference evidence="10 11" key="1">
    <citation type="submission" date="2009-01" db="EMBL/GenBank/DDBJ databases">
        <authorList>
            <person name="Fulton L."/>
            <person name="Clifton S."/>
            <person name="Fulton B."/>
            <person name="Xu J."/>
            <person name="Minx P."/>
            <person name="Pepin K.H."/>
            <person name="Johnson M."/>
            <person name="Bhonagiri V."/>
            <person name="Nash W.E."/>
            <person name="Mardis E.R."/>
            <person name="Wilson R.K."/>
        </authorList>
    </citation>
    <scope>NUCLEOTIDE SEQUENCE [LARGE SCALE GENOMIC DNA]</scope>
    <source>
        <strain evidence="10 11">DSM 3353</strain>
    </source>
</reference>
<evidence type="ECO:0000256" key="7">
    <source>
        <dbReference type="ARBA" id="ARBA00046577"/>
    </source>
</evidence>
<dbReference type="Proteomes" id="UP000003174">
    <property type="component" value="Unassembled WGS sequence"/>
</dbReference>
<dbReference type="SMART" id="SM01120">
    <property type="entry name" value="Dak2"/>
    <property type="match status" value="1"/>
</dbReference>
<name>C0EV51_9FIRM</name>
<comment type="catalytic activity">
    <reaction evidence="1">
        <text>dihydroxyacetone + phosphoenolpyruvate = dihydroxyacetone phosphate + pyruvate</text>
        <dbReference type="Rhea" id="RHEA:18381"/>
        <dbReference type="ChEBI" id="CHEBI:15361"/>
        <dbReference type="ChEBI" id="CHEBI:16016"/>
        <dbReference type="ChEBI" id="CHEBI:57642"/>
        <dbReference type="ChEBI" id="CHEBI:58702"/>
        <dbReference type="EC" id="2.7.1.121"/>
    </reaction>
</comment>
<evidence type="ECO:0000256" key="6">
    <source>
        <dbReference type="ARBA" id="ARBA00022798"/>
    </source>
</evidence>
<feature type="domain" description="DhaL" evidence="9">
    <location>
        <begin position="31"/>
        <end position="231"/>
    </location>
</feature>
<keyword evidence="5 10" id="KW-0418">Kinase</keyword>
<dbReference type="InterPro" id="IPR012737">
    <property type="entry name" value="DhaK_L_YcgS"/>
</dbReference>
<dbReference type="EC" id="2.7.1.121" evidence="3"/>
<dbReference type="AlphaFoldDB" id="C0EV51"/>
<dbReference type="GO" id="GO:0005829">
    <property type="term" value="C:cytosol"/>
    <property type="evidence" value="ECO:0007669"/>
    <property type="project" value="TreeGrafter"/>
</dbReference>
<evidence type="ECO:0000256" key="8">
    <source>
        <dbReference type="ARBA" id="ARBA00055771"/>
    </source>
</evidence>
<dbReference type="PANTHER" id="PTHR28629:SF4">
    <property type="entry name" value="TRIOKINASE_FMN CYCLASE"/>
    <property type="match status" value="1"/>
</dbReference>
<accession>C0EV51</accession>
<dbReference type="InterPro" id="IPR036117">
    <property type="entry name" value="DhaL_dom_sf"/>
</dbReference>
<dbReference type="InterPro" id="IPR004007">
    <property type="entry name" value="DhaL_dom"/>
</dbReference>
<dbReference type="EMBL" id="ACEP01000064">
    <property type="protein sequence ID" value="EEG36706.1"/>
    <property type="molecule type" value="Genomic_DNA"/>
</dbReference>
<dbReference type="GO" id="GO:0019563">
    <property type="term" value="P:glycerol catabolic process"/>
    <property type="evidence" value="ECO:0007669"/>
    <property type="project" value="TreeGrafter"/>
</dbReference>
<dbReference type="GO" id="GO:0004371">
    <property type="term" value="F:glycerone kinase activity"/>
    <property type="evidence" value="ECO:0007669"/>
    <property type="project" value="InterPro"/>
</dbReference>
<dbReference type="InterPro" id="IPR050861">
    <property type="entry name" value="Dihydroxyacetone_Kinase"/>
</dbReference>